<keyword evidence="8" id="KW-1185">Reference proteome</keyword>
<dbReference type="InterPro" id="IPR000866">
    <property type="entry name" value="AhpC/TSA"/>
</dbReference>
<evidence type="ECO:0000256" key="1">
    <source>
        <dbReference type="ARBA" id="ARBA00004196"/>
    </source>
</evidence>
<dbReference type="HOGENOM" id="CLU_042529_11_2_7"/>
<keyword evidence="2" id="KW-0201">Cytochrome c-type biogenesis</keyword>
<reference evidence="7 8" key="1">
    <citation type="journal article" date="2014" name="Nature">
        <title>An environmental bacterial taxon with a large and distinct metabolic repertoire.</title>
        <authorList>
            <person name="Wilson M.C."/>
            <person name="Mori T."/>
            <person name="Ruckert C."/>
            <person name="Uria A.R."/>
            <person name="Helf M.J."/>
            <person name="Takada K."/>
            <person name="Gernert C."/>
            <person name="Steffens U.A."/>
            <person name="Heycke N."/>
            <person name="Schmitt S."/>
            <person name="Rinke C."/>
            <person name="Helfrich E.J."/>
            <person name="Brachmann A.O."/>
            <person name="Gurgui C."/>
            <person name="Wakimoto T."/>
            <person name="Kracht M."/>
            <person name="Crusemann M."/>
            <person name="Hentschel U."/>
            <person name="Abe I."/>
            <person name="Matsunaga S."/>
            <person name="Kalinowski J."/>
            <person name="Takeyama H."/>
            <person name="Piel J."/>
        </authorList>
    </citation>
    <scope>NUCLEOTIDE SEQUENCE [LARGE SCALE GENOMIC DNA]</scope>
    <source>
        <strain evidence="8">TSY2</strain>
    </source>
</reference>
<dbReference type="PROSITE" id="PS51352">
    <property type="entry name" value="THIOREDOXIN_2"/>
    <property type="match status" value="1"/>
</dbReference>
<name>W4MFG2_9BACT</name>
<feature type="transmembrane region" description="Helical" evidence="5">
    <location>
        <begin position="12"/>
        <end position="33"/>
    </location>
</feature>
<keyword evidence="3" id="KW-1015">Disulfide bond</keyword>
<keyword evidence="5" id="KW-0472">Membrane</keyword>
<evidence type="ECO:0000256" key="5">
    <source>
        <dbReference type="SAM" id="Phobius"/>
    </source>
</evidence>
<organism evidence="7 8">
    <name type="scientific">Candidatus Entotheonella gemina</name>
    <dbReference type="NCBI Taxonomy" id="1429439"/>
    <lineage>
        <taxon>Bacteria</taxon>
        <taxon>Pseudomonadati</taxon>
        <taxon>Nitrospinota/Tectimicrobiota group</taxon>
        <taxon>Candidatus Tectimicrobiota</taxon>
        <taxon>Candidatus Entotheonellia</taxon>
        <taxon>Candidatus Entotheonellales</taxon>
        <taxon>Candidatus Entotheonellaceae</taxon>
        <taxon>Candidatus Entotheonella</taxon>
    </lineage>
</organism>
<dbReference type="CDD" id="cd02966">
    <property type="entry name" value="TlpA_like_family"/>
    <property type="match status" value="1"/>
</dbReference>
<comment type="subcellular location">
    <subcellularLocation>
        <location evidence="1">Cell envelope</location>
    </subcellularLocation>
</comment>
<dbReference type="Pfam" id="PF00578">
    <property type="entry name" value="AhpC-TSA"/>
    <property type="match status" value="1"/>
</dbReference>
<dbReference type="GO" id="GO:0017004">
    <property type="term" value="P:cytochrome complex assembly"/>
    <property type="evidence" value="ECO:0007669"/>
    <property type="project" value="UniProtKB-KW"/>
</dbReference>
<proteinExistence type="predicted"/>
<gene>
    <name evidence="7" type="ORF">ETSY2_04055</name>
</gene>
<protein>
    <recommendedName>
        <fullName evidence="6">Thioredoxin domain-containing protein</fullName>
    </recommendedName>
</protein>
<sequence length="196" mass="21656">MTDASADQGRSWGVILLWVAPLIVVLGFFAYYWTALPAPDTTAELPRLGQPVADFSLPDLQGRTVSLSGLKGKVVFLNVWATWCQPCVDEMPTIQRLHDQLKPRGLEVLTVSLDPLGAQIVNPFVKKYGLSFPVLLDVKSHIQKLYGTTGVPESFIIDKTGRLVEKVVGPRDWAHPNMLAMFERLMAAPSSENQRG</sequence>
<dbReference type="AlphaFoldDB" id="W4MFG2"/>
<keyword evidence="5" id="KW-0812">Transmembrane</keyword>
<dbReference type="PATRIC" id="fig|1429439.4.peg.687"/>
<evidence type="ECO:0000256" key="4">
    <source>
        <dbReference type="ARBA" id="ARBA00023284"/>
    </source>
</evidence>
<dbReference type="GO" id="GO:0016491">
    <property type="term" value="F:oxidoreductase activity"/>
    <property type="evidence" value="ECO:0007669"/>
    <property type="project" value="InterPro"/>
</dbReference>
<evidence type="ECO:0000313" key="8">
    <source>
        <dbReference type="Proteomes" id="UP000019140"/>
    </source>
</evidence>
<dbReference type="GO" id="GO:0030313">
    <property type="term" value="C:cell envelope"/>
    <property type="evidence" value="ECO:0007669"/>
    <property type="project" value="UniProtKB-SubCell"/>
</dbReference>
<dbReference type="InterPro" id="IPR036249">
    <property type="entry name" value="Thioredoxin-like_sf"/>
</dbReference>
<dbReference type="Proteomes" id="UP000019140">
    <property type="component" value="Unassembled WGS sequence"/>
</dbReference>
<dbReference type="PANTHER" id="PTHR42852:SF6">
    <property type="entry name" value="THIOL:DISULFIDE INTERCHANGE PROTEIN DSBE"/>
    <property type="match status" value="1"/>
</dbReference>
<keyword evidence="4" id="KW-0676">Redox-active center</keyword>
<evidence type="ECO:0000256" key="3">
    <source>
        <dbReference type="ARBA" id="ARBA00023157"/>
    </source>
</evidence>
<dbReference type="Gene3D" id="3.40.30.10">
    <property type="entry name" value="Glutaredoxin"/>
    <property type="match status" value="1"/>
</dbReference>
<dbReference type="PANTHER" id="PTHR42852">
    <property type="entry name" value="THIOL:DISULFIDE INTERCHANGE PROTEIN DSBE"/>
    <property type="match status" value="1"/>
</dbReference>
<keyword evidence="5" id="KW-1133">Transmembrane helix</keyword>
<feature type="domain" description="Thioredoxin" evidence="6">
    <location>
        <begin position="46"/>
        <end position="187"/>
    </location>
</feature>
<dbReference type="GO" id="GO:0016209">
    <property type="term" value="F:antioxidant activity"/>
    <property type="evidence" value="ECO:0007669"/>
    <property type="project" value="InterPro"/>
</dbReference>
<accession>W4MFG2</accession>
<comment type="caution">
    <text evidence="7">The sequence shown here is derived from an EMBL/GenBank/DDBJ whole genome shotgun (WGS) entry which is preliminary data.</text>
</comment>
<dbReference type="EMBL" id="AZHX01000163">
    <property type="protein sequence ID" value="ETX08666.1"/>
    <property type="molecule type" value="Genomic_DNA"/>
</dbReference>
<evidence type="ECO:0000259" key="6">
    <source>
        <dbReference type="PROSITE" id="PS51352"/>
    </source>
</evidence>
<dbReference type="InterPro" id="IPR050553">
    <property type="entry name" value="Thioredoxin_ResA/DsbE_sf"/>
</dbReference>
<evidence type="ECO:0000313" key="7">
    <source>
        <dbReference type="EMBL" id="ETX08666.1"/>
    </source>
</evidence>
<dbReference type="InterPro" id="IPR013766">
    <property type="entry name" value="Thioredoxin_domain"/>
</dbReference>
<dbReference type="SUPFAM" id="SSF52833">
    <property type="entry name" value="Thioredoxin-like"/>
    <property type="match status" value="1"/>
</dbReference>
<evidence type="ECO:0000256" key="2">
    <source>
        <dbReference type="ARBA" id="ARBA00022748"/>
    </source>
</evidence>